<accession>A0A319BSV6</accession>
<protein>
    <submittedName>
        <fullName evidence="1">Uncharacterized protein</fullName>
    </submittedName>
</protein>
<reference evidence="1 2" key="1">
    <citation type="submission" date="2016-12" db="EMBL/GenBank/DDBJ databases">
        <title>The genomes of Aspergillus section Nigri reveals drivers in fungal speciation.</title>
        <authorList>
            <consortium name="DOE Joint Genome Institute"/>
            <person name="Vesth T.C."/>
            <person name="Nybo J."/>
            <person name="Theobald S."/>
            <person name="Brandl J."/>
            <person name="Frisvad J.C."/>
            <person name="Nielsen K.F."/>
            <person name="Lyhne E.K."/>
            <person name="Kogle M.E."/>
            <person name="Kuo A."/>
            <person name="Riley R."/>
            <person name="Clum A."/>
            <person name="Nolan M."/>
            <person name="Lipzen A."/>
            <person name="Salamov A."/>
            <person name="Henrissat B."/>
            <person name="Wiebenga A."/>
            <person name="De Vries R.P."/>
            <person name="Grigoriev I.V."/>
            <person name="Mortensen U.H."/>
            <person name="Andersen M.R."/>
            <person name="Baker S.E."/>
        </authorList>
    </citation>
    <scope>NUCLEOTIDE SEQUENCE [LARGE SCALE GENOMIC DNA]</scope>
    <source>
        <strain evidence="1 2">CBS 121591</strain>
    </source>
</reference>
<dbReference type="RefSeq" id="XP_025485824.1">
    <property type="nucleotide sequence ID" value="XM_025639662.1"/>
</dbReference>
<dbReference type="VEuPathDB" id="FungiDB:BO82DRAFT_407885"/>
<evidence type="ECO:0000313" key="1">
    <source>
        <dbReference type="EMBL" id="PYH75624.1"/>
    </source>
</evidence>
<dbReference type="EMBL" id="KZ821783">
    <property type="protein sequence ID" value="PYH75624.1"/>
    <property type="molecule type" value="Genomic_DNA"/>
</dbReference>
<dbReference type="Proteomes" id="UP000248340">
    <property type="component" value="Unassembled WGS sequence"/>
</dbReference>
<dbReference type="OrthoDB" id="4487982at2759"/>
<evidence type="ECO:0000313" key="2">
    <source>
        <dbReference type="Proteomes" id="UP000248340"/>
    </source>
</evidence>
<dbReference type="GeneID" id="37142404"/>
<name>A0A319BSV6_9EURO</name>
<sequence>MACLAEADADNRELCIVMPHGKPLAGIACFLLRHDRYEAHVLLSSLRGLAFMAESPAQERLCCHRIPGSSQLSGHDMLFPKSFIQGVTLLLNRLSAGHLMNFTWSYSWLPKGILDLEGYIPQSQPQLSSLALYTRGANDRVDGGCIISKDINVDGLVKLRHLRTLLAWHLDHDSTAMMERELDLIREIGWHRGRNRLYRAHYRLFKELQEMIRTGINDLLTLYCGEMAALGGIQGLLDLYCSQSFLPFQETIELLCLFYLDPRLDVEKCESILNCGSQPLPSRNQLLALLRLHCSQPLPTTGDVPELLKRLASPDPALALVERTLVRYCSERVPSLSDAVKLLNLFYSQPGLSLSQAEEHLSRFSSQPSPPLKSIIESLTQFKSQQQFVSVADVAVGMQQRTDALAGRAREAEDAWKELLQNTQYHQ</sequence>
<proteinExistence type="predicted"/>
<dbReference type="AlphaFoldDB" id="A0A319BSV6"/>
<keyword evidence="2" id="KW-1185">Reference proteome</keyword>
<organism evidence="1 2">
    <name type="scientific">Aspergillus uvarum CBS 121591</name>
    <dbReference type="NCBI Taxonomy" id="1448315"/>
    <lineage>
        <taxon>Eukaryota</taxon>
        <taxon>Fungi</taxon>
        <taxon>Dikarya</taxon>
        <taxon>Ascomycota</taxon>
        <taxon>Pezizomycotina</taxon>
        <taxon>Eurotiomycetes</taxon>
        <taxon>Eurotiomycetidae</taxon>
        <taxon>Eurotiales</taxon>
        <taxon>Aspergillaceae</taxon>
        <taxon>Aspergillus</taxon>
        <taxon>Aspergillus subgen. Circumdati</taxon>
    </lineage>
</organism>
<gene>
    <name evidence="1" type="ORF">BO82DRAFT_407885</name>
</gene>